<dbReference type="AlphaFoldDB" id="A0A2P6MJK4"/>
<evidence type="ECO:0000313" key="2">
    <source>
        <dbReference type="Proteomes" id="UP000243650"/>
    </source>
</evidence>
<reference evidence="1 2" key="1">
    <citation type="submission" date="2018-03" db="EMBL/GenBank/DDBJ databases">
        <title>Bacillus urumqiensis sp. nov., a moderately haloalkaliphilic bacterium isolated from a salt lake.</title>
        <authorList>
            <person name="Zhao B."/>
            <person name="Liao Z."/>
        </authorList>
    </citation>
    <scope>NUCLEOTIDE SEQUENCE [LARGE SCALE GENOMIC DNA]</scope>
    <source>
        <strain evidence="1 2">BZ-SZ-XJ18</strain>
    </source>
</reference>
<organism evidence="1 2">
    <name type="scientific">Alkalicoccus urumqiensis</name>
    <name type="common">Bacillus urumqiensis</name>
    <dbReference type="NCBI Taxonomy" id="1548213"/>
    <lineage>
        <taxon>Bacteria</taxon>
        <taxon>Bacillati</taxon>
        <taxon>Bacillota</taxon>
        <taxon>Bacilli</taxon>
        <taxon>Bacillales</taxon>
        <taxon>Bacillaceae</taxon>
        <taxon>Alkalicoccus</taxon>
    </lineage>
</organism>
<proteinExistence type="predicted"/>
<gene>
    <name evidence="1" type="ORF">C6I21_03730</name>
</gene>
<comment type="caution">
    <text evidence="1">The sequence shown here is derived from an EMBL/GenBank/DDBJ whole genome shotgun (WGS) entry which is preliminary data.</text>
</comment>
<sequence length="112" mass="12946">MSVHMNVYLKNENAAESLKTRLLRYHVTDVFIEEIPEEMDSKTPFIATGSIGGSPGNVQAFTSLRNIRKRRGRNKKDYPHYLLSFRASEENKQRILEELKKADGYIEKSLTQ</sequence>
<dbReference type="EMBL" id="PVNS01000003">
    <property type="protein sequence ID" value="PRO66460.1"/>
    <property type="molecule type" value="Genomic_DNA"/>
</dbReference>
<name>A0A2P6MJK4_ALKUR</name>
<dbReference type="Proteomes" id="UP000243650">
    <property type="component" value="Unassembled WGS sequence"/>
</dbReference>
<accession>A0A2P6MJK4</accession>
<keyword evidence="2" id="KW-1185">Reference proteome</keyword>
<dbReference type="OrthoDB" id="2968807at2"/>
<evidence type="ECO:0000313" key="1">
    <source>
        <dbReference type="EMBL" id="PRO66460.1"/>
    </source>
</evidence>
<protein>
    <submittedName>
        <fullName evidence="1">Uncharacterized protein</fullName>
    </submittedName>
</protein>